<comment type="caution">
    <text evidence="1">The sequence shown here is derived from an EMBL/GenBank/DDBJ whole genome shotgun (WGS) entry which is preliminary data.</text>
</comment>
<dbReference type="InterPro" id="IPR027839">
    <property type="entry name" value="DUF4432"/>
</dbReference>
<dbReference type="GO" id="GO:0030246">
    <property type="term" value="F:carbohydrate binding"/>
    <property type="evidence" value="ECO:0007669"/>
    <property type="project" value="InterPro"/>
</dbReference>
<dbReference type="SUPFAM" id="SSF74650">
    <property type="entry name" value="Galactose mutarotase-like"/>
    <property type="match status" value="1"/>
</dbReference>
<sequence>MLWVFNIVSDYITFLRRFLTLSNSLFLTPRQFTEAPHLIFENDQFSVTAFTYPSGVRALKLTNSRGYLTVLPYMGLMIWDAVFDGQSLKMKDMFSQPLPGTGIVDTYGCFQFSSGLLANGTPGPEDDYQLHGEFPTSEMTRATIKFTTSSLTLTSEFEYVKGFGHHYLARPAVTLHPNSGLFDIQMTVKNLSHAQDMPLQYMCHMNYAYVDDATLTQNIPDGAFHLRESVPDHVHPTADWLAYNAELLKNQTLISQLSDPNHYDPEIVYCTDDLSTITPEAVFQMHLPTGATFETRFKTADFPIVTRWILHNPDQQVGAFALPGTSRPEGYHAAEQAGTLIFLAPQAEKSFTVTTGITE</sequence>
<dbReference type="EMBL" id="QCXQ01000002">
    <property type="protein sequence ID" value="PWG00601.1"/>
    <property type="molecule type" value="Genomic_DNA"/>
</dbReference>
<dbReference type="GO" id="GO:0005975">
    <property type="term" value="P:carbohydrate metabolic process"/>
    <property type="evidence" value="ECO:0007669"/>
    <property type="project" value="InterPro"/>
</dbReference>
<dbReference type="Pfam" id="PF14486">
    <property type="entry name" value="DUF4432"/>
    <property type="match status" value="1"/>
</dbReference>
<dbReference type="OrthoDB" id="146552at2"/>
<evidence type="ECO:0000313" key="2">
    <source>
        <dbReference type="Proteomes" id="UP000245080"/>
    </source>
</evidence>
<dbReference type="AlphaFoldDB" id="A0A2V1N003"/>
<organism evidence="1 2">
    <name type="scientific">Levilactobacillus bambusae</name>
    <dbReference type="NCBI Taxonomy" id="2024736"/>
    <lineage>
        <taxon>Bacteria</taxon>
        <taxon>Bacillati</taxon>
        <taxon>Bacillota</taxon>
        <taxon>Bacilli</taxon>
        <taxon>Lactobacillales</taxon>
        <taxon>Lactobacillaceae</taxon>
        <taxon>Levilactobacillus</taxon>
    </lineage>
</organism>
<dbReference type="Proteomes" id="UP000245080">
    <property type="component" value="Unassembled WGS sequence"/>
</dbReference>
<name>A0A2V1N003_9LACO</name>
<protein>
    <submittedName>
        <fullName evidence="1">DUF4432 domain-containing protein</fullName>
    </submittedName>
</protein>
<dbReference type="InterPro" id="IPR014718">
    <property type="entry name" value="GH-type_carb-bd"/>
</dbReference>
<accession>A0A2V1N003</accession>
<dbReference type="Gene3D" id="2.70.98.10">
    <property type="match status" value="1"/>
</dbReference>
<proteinExistence type="predicted"/>
<dbReference type="GO" id="GO:0003824">
    <property type="term" value="F:catalytic activity"/>
    <property type="evidence" value="ECO:0007669"/>
    <property type="project" value="InterPro"/>
</dbReference>
<dbReference type="CDD" id="cd09269">
    <property type="entry name" value="deoxyribose_mutarotase"/>
    <property type="match status" value="1"/>
</dbReference>
<gene>
    <name evidence="1" type="ORF">DCM90_05315</name>
</gene>
<reference evidence="1 2" key="1">
    <citation type="journal article" date="2018" name="Int. J. Syst. Evol. Microbiol.">
        <title>Lactobacillus bambusae sp. nov., isolated from a traditional fermented Ma-bamboo shoots of Taiwan.</title>
        <authorList>
            <person name="Wang L.-T."/>
        </authorList>
    </citation>
    <scope>NUCLEOTIDE SEQUENCE [LARGE SCALE GENOMIC DNA]</scope>
    <source>
        <strain evidence="1 2">BS-W1</strain>
    </source>
</reference>
<evidence type="ECO:0000313" key="1">
    <source>
        <dbReference type="EMBL" id="PWG00601.1"/>
    </source>
</evidence>
<dbReference type="InterPro" id="IPR011013">
    <property type="entry name" value="Gal_mutarotase_sf_dom"/>
</dbReference>
<keyword evidence="2" id="KW-1185">Reference proteome</keyword>